<feature type="domain" description="Gp5/Type VI secretion system Vgr C-terminal trimerisation" evidence="6">
    <location>
        <begin position="536"/>
        <end position="626"/>
    </location>
</feature>
<dbReference type="SUPFAM" id="SSF69279">
    <property type="entry name" value="Phage tail proteins"/>
    <property type="match status" value="3"/>
</dbReference>
<dbReference type="Proteomes" id="UP000440224">
    <property type="component" value="Unassembled WGS sequence"/>
</dbReference>
<dbReference type="Pfam" id="PF22178">
    <property type="entry name" value="Gp5_trimer_C"/>
    <property type="match status" value="1"/>
</dbReference>
<dbReference type="AlphaFoldDB" id="A0A6N7PLL2"/>
<dbReference type="Gene3D" id="2.30.110.50">
    <property type="match status" value="1"/>
</dbReference>
<comment type="similarity">
    <text evidence="2">Belongs to the VgrG protein family.</text>
</comment>
<comment type="caution">
    <text evidence="7">The sequence shown here is derived from an EMBL/GenBank/DDBJ whole genome shotgun (WGS) entry which is preliminary data.</text>
</comment>
<evidence type="ECO:0000313" key="8">
    <source>
        <dbReference type="Proteomes" id="UP000440224"/>
    </source>
</evidence>
<feature type="region of interest" description="Disordered" evidence="4">
    <location>
        <begin position="140"/>
        <end position="160"/>
    </location>
</feature>
<feature type="region of interest" description="Disordered" evidence="4">
    <location>
        <begin position="581"/>
        <end position="601"/>
    </location>
</feature>
<dbReference type="InterPro" id="IPR006531">
    <property type="entry name" value="Gp5/Vgr_OB"/>
</dbReference>
<dbReference type="SUPFAM" id="SSF69349">
    <property type="entry name" value="Phage fibre proteins"/>
    <property type="match status" value="1"/>
</dbReference>
<evidence type="ECO:0000256" key="4">
    <source>
        <dbReference type="SAM" id="MobiDB-lite"/>
    </source>
</evidence>
<evidence type="ECO:0000256" key="3">
    <source>
        <dbReference type="ARBA" id="ARBA00022525"/>
    </source>
</evidence>
<dbReference type="InterPro" id="IPR054030">
    <property type="entry name" value="Gp5_Vgr_C"/>
</dbReference>
<keyword evidence="3" id="KW-0964">Secreted</keyword>
<reference evidence="7 8" key="1">
    <citation type="submission" date="2019-10" db="EMBL/GenBank/DDBJ databases">
        <title>A soil myxobacterium in the family Polyangiaceae.</title>
        <authorList>
            <person name="Li Y."/>
            <person name="Wang J."/>
        </authorList>
    </citation>
    <scope>NUCLEOTIDE SEQUENCE [LARGE SCALE GENOMIC DNA]</scope>
    <source>
        <strain evidence="7 8">DSM 14734</strain>
    </source>
</reference>
<dbReference type="RefSeq" id="WP_153819905.1">
    <property type="nucleotide sequence ID" value="NZ_WJIE01000004.1"/>
</dbReference>
<dbReference type="InterPro" id="IPR006533">
    <property type="entry name" value="T6SS_Vgr_RhsGE"/>
</dbReference>
<sequence length="796" mass="88666">MTSRPPQNLDRGNQADYLLGTHEGWGAFGVVRWHAIEEISQPFRYEIVLMRPAKSGPVDLDALFDTGATFRIRTLGRWRYVHGILAEVEEIDRTSEVILYRVLLVPHLFRARFRRRCRNFVEWTLKDIVHAILENRSPAHPRGHKGLAPQSAKAEPPSVDPDFRSFREPRALYRWAVTDEGRLTDRATSSYVVQYNESDHDFLSRLLEREGLSYYFEHTDSDLVLVVTDAPGQAPLFEEARRFELCGASRGGQAAGQEVVRVCRDTRRMRSRAVVMRDYDWNRSTQLFEASAELRGGDPDAEGHYEFPANDEQHGEAPAKFPAKLRMERFVVEKALREGVSTVRALEPGRQFKLHDRDGLREDVDLLVVRVETFATELTPQGTVLDDEPFGFAGATGTLEAGYENRFQALPSAIPFRPAQRAPRPRIHGIQTALVTAEEFSKADRPEINANAQGCVRVRFPWDQRPDDDRTASSCWIRVSQNWAGPGFGALYTPRVGHEVLVAYLQGDPERPVIVGRVYNEPNRPPYDPSQYPTRSTIRSRTAVPEGDGYNEIRFEDAATLEEIFLHAQRDFNEVVRASHSTSVGGDQSNSVTGNRTHSVKGTEEVTVQGDRTTHFASNEAHTVDVQRLTTIGADDTHVIFGNRSAKVHADDSLTISGKRGVFIGANEESQANGHFAWKAMNTYFNLTNDFQTNSTTAGFFQKDCFTVNVSGCTLTMKPGEILLEVGGAFILMKAGKILIDNGAGAWFQLGGGLVNIAGGTVMLNSDGITQIVAGDDMTLMGANINAKGGKIKLNE</sequence>
<gene>
    <name evidence="7" type="primary">tssI</name>
    <name evidence="7" type="ORF">GF068_13985</name>
</gene>
<keyword evidence="8" id="KW-1185">Reference proteome</keyword>
<accession>A0A6N7PLL2</accession>
<evidence type="ECO:0000256" key="1">
    <source>
        <dbReference type="ARBA" id="ARBA00004613"/>
    </source>
</evidence>
<evidence type="ECO:0000256" key="2">
    <source>
        <dbReference type="ARBA" id="ARBA00005558"/>
    </source>
</evidence>
<feature type="compositionally biased region" description="Polar residues" evidence="4">
    <location>
        <begin position="581"/>
        <end position="597"/>
    </location>
</feature>
<dbReference type="InterPro" id="IPR037026">
    <property type="entry name" value="Vgr_OB-fold_dom_sf"/>
</dbReference>
<proteinExistence type="inferred from homology"/>
<dbReference type="NCBIfam" id="TIGR01646">
    <property type="entry name" value="vgr_GE"/>
    <property type="match status" value="1"/>
</dbReference>
<dbReference type="Gene3D" id="3.55.50.10">
    <property type="entry name" value="Baseplate protein-like domains"/>
    <property type="match status" value="1"/>
</dbReference>
<evidence type="ECO:0000259" key="6">
    <source>
        <dbReference type="Pfam" id="PF22178"/>
    </source>
</evidence>
<name>A0A6N7PLL2_9BACT</name>
<dbReference type="PANTHER" id="PTHR32305:SF15">
    <property type="entry name" value="PROTEIN RHSA-RELATED"/>
    <property type="match status" value="1"/>
</dbReference>
<feature type="region of interest" description="Disordered" evidence="4">
    <location>
        <begin position="518"/>
        <end position="539"/>
    </location>
</feature>
<organism evidence="7 8">
    <name type="scientific">Polyangium spumosum</name>
    <dbReference type="NCBI Taxonomy" id="889282"/>
    <lineage>
        <taxon>Bacteria</taxon>
        <taxon>Pseudomonadati</taxon>
        <taxon>Myxococcota</taxon>
        <taxon>Polyangia</taxon>
        <taxon>Polyangiales</taxon>
        <taxon>Polyangiaceae</taxon>
        <taxon>Polyangium</taxon>
    </lineage>
</organism>
<dbReference type="EMBL" id="WJIE01000004">
    <property type="protein sequence ID" value="MRG93032.1"/>
    <property type="molecule type" value="Genomic_DNA"/>
</dbReference>
<evidence type="ECO:0000259" key="5">
    <source>
        <dbReference type="Pfam" id="PF04717"/>
    </source>
</evidence>
<dbReference type="GO" id="GO:0005576">
    <property type="term" value="C:extracellular region"/>
    <property type="evidence" value="ECO:0007669"/>
    <property type="project" value="UniProtKB-SubCell"/>
</dbReference>
<dbReference type="InterPro" id="IPR017847">
    <property type="entry name" value="T6SS_RhsGE_Vgr_subset"/>
</dbReference>
<comment type="subcellular location">
    <subcellularLocation>
        <location evidence="1">Secreted</location>
    </subcellularLocation>
</comment>
<dbReference type="SUPFAM" id="SSF69255">
    <property type="entry name" value="gp5 N-terminal domain-like"/>
    <property type="match status" value="1"/>
</dbReference>
<dbReference type="NCBIfam" id="TIGR03361">
    <property type="entry name" value="VI_Rhs_Vgr"/>
    <property type="match status" value="1"/>
</dbReference>
<dbReference type="PANTHER" id="PTHR32305">
    <property type="match status" value="1"/>
</dbReference>
<feature type="domain" description="Gp5/Type VI secretion system Vgr protein OB-fold" evidence="5">
    <location>
        <begin position="452"/>
        <end position="519"/>
    </location>
</feature>
<dbReference type="Gene3D" id="4.10.220.110">
    <property type="match status" value="1"/>
</dbReference>
<protein>
    <submittedName>
        <fullName evidence="7">Type VI secretion system tip protein VgrG</fullName>
    </submittedName>
</protein>
<dbReference type="OrthoDB" id="9762420at2"/>
<evidence type="ECO:0000313" key="7">
    <source>
        <dbReference type="EMBL" id="MRG93032.1"/>
    </source>
</evidence>
<dbReference type="InterPro" id="IPR050708">
    <property type="entry name" value="T6SS_VgrG/RHS"/>
</dbReference>
<dbReference type="Pfam" id="PF05954">
    <property type="entry name" value="Phage_GPD"/>
    <property type="match status" value="2"/>
</dbReference>
<dbReference type="Gene3D" id="2.40.50.230">
    <property type="entry name" value="Gp5 N-terminal domain"/>
    <property type="match status" value="1"/>
</dbReference>
<dbReference type="Pfam" id="PF04717">
    <property type="entry name" value="Phage_base_V"/>
    <property type="match status" value="1"/>
</dbReference>